<dbReference type="PIRSF" id="PIRSF036979">
    <property type="entry name" value="Arginase"/>
    <property type="match status" value="1"/>
</dbReference>
<reference evidence="6 7" key="1">
    <citation type="submission" date="2023-11" db="EMBL/GenBank/DDBJ databases">
        <title>Halocaridina rubra genome assembly.</title>
        <authorList>
            <person name="Smith C."/>
        </authorList>
    </citation>
    <scope>NUCLEOTIDE SEQUENCE [LARGE SCALE GENOMIC DNA]</scope>
    <source>
        <strain evidence="6">EP-1</strain>
        <tissue evidence="6">Whole</tissue>
    </source>
</reference>
<feature type="binding site" evidence="4">
    <location>
        <position position="190"/>
    </location>
    <ligand>
        <name>Mn(2+)</name>
        <dbReference type="ChEBI" id="CHEBI:29035"/>
        <label>1</label>
    </ligand>
</feature>
<feature type="binding site" evidence="4">
    <location>
        <position position="192"/>
    </location>
    <ligand>
        <name>Mn(2+)</name>
        <dbReference type="ChEBI" id="CHEBI:29035"/>
        <label>1</label>
    </ligand>
</feature>
<organism evidence="6 7">
    <name type="scientific">Halocaridina rubra</name>
    <name type="common">Hawaiian red shrimp</name>
    <dbReference type="NCBI Taxonomy" id="373956"/>
    <lineage>
        <taxon>Eukaryota</taxon>
        <taxon>Metazoa</taxon>
        <taxon>Ecdysozoa</taxon>
        <taxon>Arthropoda</taxon>
        <taxon>Crustacea</taxon>
        <taxon>Multicrustacea</taxon>
        <taxon>Malacostraca</taxon>
        <taxon>Eumalacostraca</taxon>
        <taxon>Eucarida</taxon>
        <taxon>Decapoda</taxon>
        <taxon>Pleocyemata</taxon>
        <taxon>Caridea</taxon>
        <taxon>Atyoidea</taxon>
        <taxon>Atyidae</taxon>
        <taxon>Halocaridina</taxon>
    </lineage>
</organism>
<evidence type="ECO:0000256" key="3">
    <source>
        <dbReference type="ARBA" id="ARBA00022801"/>
    </source>
</evidence>
<dbReference type="EMBL" id="JAXCGZ010005938">
    <property type="protein sequence ID" value="KAK7080425.1"/>
    <property type="molecule type" value="Genomic_DNA"/>
</dbReference>
<gene>
    <name evidence="6" type="ORF">SK128_021775</name>
</gene>
<accession>A0AAN9ACA2</accession>
<evidence type="ECO:0000256" key="5">
    <source>
        <dbReference type="RuleBase" id="RU003684"/>
    </source>
</evidence>
<comment type="cofactor">
    <cofactor evidence="4">
        <name>Mn(2+)</name>
        <dbReference type="ChEBI" id="CHEBI:29035"/>
    </cofactor>
    <text evidence="4">Binds 2 manganese ions per subunit.</text>
</comment>
<evidence type="ECO:0000313" key="7">
    <source>
        <dbReference type="Proteomes" id="UP001381693"/>
    </source>
</evidence>
<dbReference type="GO" id="GO:0046872">
    <property type="term" value="F:metal ion binding"/>
    <property type="evidence" value="ECO:0007669"/>
    <property type="project" value="UniProtKB-KW"/>
</dbReference>
<keyword evidence="2 4" id="KW-0479">Metal-binding</keyword>
<evidence type="ECO:0000313" key="6">
    <source>
        <dbReference type="EMBL" id="KAK7080425.1"/>
    </source>
</evidence>
<feature type="binding site" evidence="4">
    <location>
        <position position="333"/>
    </location>
    <ligand>
        <name>Mn(2+)</name>
        <dbReference type="ChEBI" id="CHEBI:29035"/>
        <label>1</label>
    </ligand>
</feature>
<evidence type="ECO:0008006" key="8">
    <source>
        <dbReference type="Google" id="ProtNLM"/>
    </source>
</evidence>
<keyword evidence="3 5" id="KW-0378">Hydrolase</keyword>
<comment type="caution">
    <text evidence="6">The sequence shown here is derived from an EMBL/GenBank/DDBJ whole genome shotgun (WGS) entry which is preliminary data.</text>
</comment>
<dbReference type="PANTHER" id="PTHR11358:SF26">
    <property type="entry name" value="GUANIDINO ACID HYDROLASE, MITOCHONDRIAL"/>
    <property type="match status" value="1"/>
</dbReference>
<dbReference type="InterPro" id="IPR023696">
    <property type="entry name" value="Ureohydrolase_dom_sf"/>
</dbReference>
<proteinExistence type="inferred from homology"/>
<protein>
    <recommendedName>
        <fullName evidence="8">Agmatinase</fullName>
    </recommendedName>
</protein>
<dbReference type="PANTHER" id="PTHR11358">
    <property type="entry name" value="ARGINASE/AGMATINASE"/>
    <property type="match status" value="1"/>
</dbReference>
<keyword evidence="7" id="KW-1185">Reference proteome</keyword>
<feature type="binding site" evidence="4">
    <location>
        <position position="188"/>
    </location>
    <ligand>
        <name>Mn(2+)</name>
        <dbReference type="ChEBI" id="CHEBI:29035"/>
        <label>1</label>
    </ligand>
</feature>
<feature type="binding site" evidence="4">
    <location>
        <position position="165"/>
    </location>
    <ligand>
        <name>Mn(2+)</name>
        <dbReference type="ChEBI" id="CHEBI:29035"/>
        <label>1</label>
    </ligand>
</feature>
<name>A0AAN9ACA2_HALRR</name>
<dbReference type="GO" id="GO:0008783">
    <property type="term" value="F:agmatinase activity"/>
    <property type="evidence" value="ECO:0007669"/>
    <property type="project" value="TreeGrafter"/>
</dbReference>
<dbReference type="Pfam" id="PF00491">
    <property type="entry name" value="Arginase"/>
    <property type="match status" value="2"/>
</dbReference>
<evidence type="ECO:0000256" key="2">
    <source>
        <dbReference type="ARBA" id="ARBA00022723"/>
    </source>
</evidence>
<dbReference type="CDD" id="cd11592">
    <property type="entry name" value="Agmatinase_PAH"/>
    <property type="match status" value="1"/>
</dbReference>
<dbReference type="Gene3D" id="3.40.800.10">
    <property type="entry name" value="Ureohydrolase domain"/>
    <property type="match status" value="2"/>
</dbReference>
<dbReference type="PROSITE" id="PS01053">
    <property type="entry name" value="ARGINASE_1"/>
    <property type="match status" value="1"/>
</dbReference>
<keyword evidence="4" id="KW-0464">Manganese</keyword>
<evidence type="ECO:0000256" key="4">
    <source>
        <dbReference type="PIRSR" id="PIRSR036979-1"/>
    </source>
</evidence>
<feature type="binding site" evidence="4">
    <location>
        <position position="335"/>
    </location>
    <ligand>
        <name>Mn(2+)</name>
        <dbReference type="ChEBI" id="CHEBI:29035"/>
        <label>1</label>
    </ligand>
</feature>
<dbReference type="InterPro" id="IPR020855">
    <property type="entry name" value="Ureohydrolase_Mn_BS"/>
</dbReference>
<dbReference type="SUPFAM" id="SSF52768">
    <property type="entry name" value="Arginase/deacetylase"/>
    <property type="match status" value="2"/>
</dbReference>
<dbReference type="GO" id="GO:0033389">
    <property type="term" value="P:putrescine biosynthetic process from arginine, via agmatine"/>
    <property type="evidence" value="ECO:0007669"/>
    <property type="project" value="TreeGrafter"/>
</dbReference>
<dbReference type="Proteomes" id="UP001381693">
    <property type="component" value="Unassembled WGS sequence"/>
</dbReference>
<dbReference type="PROSITE" id="PS51409">
    <property type="entry name" value="ARGINASE_2"/>
    <property type="match status" value="1"/>
</dbReference>
<comment type="similarity">
    <text evidence="1">Belongs to the arginase family. Agmatinase subfamily.</text>
</comment>
<dbReference type="InterPro" id="IPR006035">
    <property type="entry name" value="Ureohydrolase"/>
</dbReference>
<evidence type="ECO:0000256" key="1">
    <source>
        <dbReference type="ARBA" id="ARBA00009227"/>
    </source>
</evidence>
<dbReference type="AlphaFoldDB" id="A0AAN9ACA2"/>
<sequence length="386" mass="42136">MAVLAHQLFLRVGNQVCGTASFLCKAPSQGLKMSTKENSSKPEYNTPLPVNKMIRAGGIASFMRLPIQDGTKGLDACFVGVPLDIGTSNRSGTRFGPRQIRCESVLLRPCNPATGAKPFESLNVADVGDIGFNTFNLPEACQSIRNAYVKLIGKGCVPLSLGGDHTITYPILQAIKSRHGPVGLIHVDAHDDVSDTILGAKINHGTPFRRALEEELIDPTAVYQIGLRGSSYAPDPNAWQKEKIKEWYSSFRQGQTSVESKAWSGRPATSRNEKFNANVRRIIMEDYRVTINGILEEGFRVVTAEECWYKSLAPMMEEVRKRMGNKPVYLSFDIDGIDPGFCPGTGTPEIGGLTPPQALEIIRGCRGLNLVGCDLVEVSATFQVYA</sequence>